<gene>
    <name evidence="7" type="ORF">ACFMB1_11795</name>
</gene>
<keyword evidence="5" id="KW-0732">Signal</keyword>
<keyword evidence="1 4" id="KW-0349">Heme</keyword>
<dbReference type="PROSITE" id="PS51257">
    <property type="entry name" value="PROKAR_LIPOPROTEIN"/>
    <property type="match status" value="1"/>
</dbReference>
<evidence type="ECO:0000313" key="7">
    <source>
        <dbReference type="EMBL" id="MFC6036229.1"/>
    </source>
</evidence>
<proteinExistence type="predicted"/>
<evidence type="ECO:0000259" key="6">
    <source>
        <dbReference type="PROSITE" id="PS51007"/>
    </source>
</evidence>
<evidence type="ECO:0000313" key="8">
    <source>
        <dbReference type="Proteomes" id="UP001596116"/>
    </source>
</evidence>
<evidence type="ECO:0000256" key="3">
    <source>
        <dbReference type="ARBA" id="ARBA00023004"/>
    </source>
</evidence>
<sequence length="186" mass="19699">MGKTIAKLAAIAAVAALAGCGAENTTSTADGAEHAPVSLKPAVKRDVDPMLGRTLFVEKGCVICHSVNGVGGKAAPALDAEIGGPAVDPLEFAARMWRGAPAMIELQAIELGYTIYLTADDIANLAAFAADRDAQKALSAEDLPETIRAGLLDERFWEMENWDDYLRQGQEGDFPEGIEDVPEENE</sequence>
<feature type="chain" id="PRO_5046321554" evidence="5">
    <location>
        <begin position="19"/>
        <end position="186"/>
    </location>
</feature>
<reference evidence="7 8" key="1">
    <citation type="submission" date="2024-09" db="EMBL/GenBank/DDBJ databases">
        <authorList>
            <person name="Zhang Z.-H."/>
        </authorList>
    </citation>
    <scope>NUCLEOTIDE SEQUENCE [LARGE SCALE GENOMIC DNA]</scope>
    <source>
        <strain evidence="7 8">HHTR114</strain>
    </source>
</reference>
<feature type="signal peptide" evidence="5">
    <location>
        <begin position="1"/>
        <end position="18"/>
    </location>
</feature>
<dbReference type="Gene3D" id="1.10.760.10">
    <property type="entry name" value="Cytochrome c-like domain"/>
    <property type="match status" value="1"/>
</dbReference>
<protein>
    <submittedName>
        <fullName evidence="7">C-type cytochrome</fullName>
    </submittedName>
</protein>
<comment type="caution">
    <text evidence="7">The sequence shown here is derived from an EMBL/GenBank/DDBJ whole genome shotgun (WGS) entry which is preliminary data.</text>
</comment>
<keyword evidence="3 4" id="KW-0408">Iron</keyword>
<dbReference type="Proteomes" id="UP001596116">
    <property type="component" value="Unassembled WGS sequence"/>
</dbReference>
<dbReference type="InterPro" id="IPR036909">
    <property type="entry name" value="Cyt_c-like_dom_sf"/>
</dbReference>
<feature type="domain" description="Cytochrome c" evidence="6">
    <location>
        <begin position="47"/>
        <end position="133"/>
    </location>
</feature>
<evidence type="ECO:0000256" key="4">
    <source>
        <dbReference type="PROSITE-ProRule" id="PRU00433"/>
    </source>
</evidence>
<evidence type="ECO:0000256" key="2">
    <source>
        <dbReference type="ARBA" id="ARBA00022723"/>
    </source>
</evidence>
<dbReference type="Pfam" id="PF00034">
    <property type="entry name" value="Cytochrom_C"/>
    <property type="match status" value="1"/>
</dbReference>
<dbReference type="InterPro" id="IPR009056">
    <property type="entry name" value="Cyt_c-like_dom"/>
</dbReference>
<dbReference type="EMBL" id="JBHPON010000002">
    <property type="protein sequence ID" value="MFC6036229.1"/>
    <property type="molecule type" value="Genomic_DNA"/>
</dbReference>
<organism evidence="7 8">
    <name type="scientific">Hyphococcus aureus</name>
    <dbReference type="NCBI Taxonomy" id="2666033"/>
    <lineage>
        <taxon>Bacteria</taxon>
        <taxon>Pseudomonadati</taxon>
        <taxon>Pseudomonadota</taxon>
        <taxon>Alphaproteobacteria</taxon>
        <taxon>Parvularculales</taxon>
        <taxon>Parvularculaceae</taxon>
        <taxon>Hyphococcus</taxon>
    </lineage>
</organism>
<keyword evidence="2 4" id="KW-0479">Metal-binding</keyword>
<evidence type="ECO:0000256" key="5">
    <source>
        <dbReference type="SAM" id="SignalP"/>
    </source>
</evidence>
<accession>A0ABW1KXH2</accession>
<name>A0ABW1KXH2_9PROT</name>
<dbReference type="SUPFAM" id="SSF46626">
    <property type="entry name" value="Cytochrome c"/>
    <property type="match status" value="1"/>
</dbReference>
<keyword evidence="8" id="KW-1185">Reference proteome</keyword>
<dbReference type="PROSITE" id="PS51007">
    <property type="entry name" value="CYTC"/>
    <property type="match status" value="1"/>
</dbReference>
<dbReference type="RefSeq" id="WP_379882541.1">
    <property type="nucleotide sequence ID" value="NZ_JBHPON010000002.1"/>
</dbReference>
<evidence type="ECO:0000256" key="1">
    <source>
        <dbReference type="ARBA" id="ARBA00022617"/>
    </source>
</evidence>